<accession>A0ABS2U9J5</accession>
<feature type="compositionally biased region" description="Polar residues" evidence="1">
    <location>
        <begin position="53"/>
        <end position="75"/>
    </location>
</feature>
<dbReference type="EMBL" id="JAFFPU010000029">
    <property type="protein sequence ID" value="MBM9577035.1"/>
    <property type="molecule type" value="Genomic_DNA"/>
</dbReference>
<dbReference type="Proteomes" id="UP000724686">
    <property type="component" value="Unassembled WGS sequence"/>
</dbReference>
<proteinExistence type="predicted"/>
<name>A0ABS2U9J5_9LEPT</name>
<dbReference type="RefSeq" id="WP_205279173.1">
    <property type="nucleotide sequence ID" value="NZ_JAFFPU010000029.1"/>
</dbReference>
<sequence>MEKVPEILLYHKILILQAQIPAVGTPTILREDARPTLILGGGAGGGKSSGNSPLSQNSNLASTNPRVGTPTSRSS</sequence>
<protein>
    <submittedName>
        <fullName evidence="2">Uncharacterized protein</fullName>
    </submittedName>
</protein>
<evidence type="ECO:0000313" key="3">
    <source>
        <dbReference type="Proteomes" id="UP000724686"/>
    </source>
</evidence>
<feature type="compositionally biased region" description="Gly residues" evidence="1">
    <location>
        <begin position="39"/>
        <end position="48"/>
    </location>
</feature>
<organism evidence="2 3">
    <name type="scientific">Leptospira ainlahdjerensis</name>
    <dbReference type="NCBI Taxonomy" id="2810033"/>
    <lineage>
        <taxon>Bacteria</taxon>
        <taxon>Pseudomonadati</taxon>
        <taxon>Spirochaetota</taxon>
        <taxon>Spirochaetia</taxon>
        <taxon>Leptospirales</taxon>
        <taxon>Leptospiraceae</taxon>
        <taxon>Leptospira</taxon>
    </lineage>
</organism>
<feature type="region of interest" description="Disordered" evidence="1">
    <location>
        <begin position="38"/>
        <end position="75"/>
    </location>
</feature>
<gene>
    <name evidence="2" type="ORF">JWG45_07690</name>
</gene>
<keyword evidence="3" id="KW-1185">Reference proteome</keyword>
<reference evidence="2 3" key="1">
    <citation type="submission" date="2021-02" db="EMBL/GenBank/DDBJ databases">
        <title>Leptospira ainlahdjerensis sp. nov., Leptospira ainazelensis sp. nov., Leptospira abararensis sp. nov. and Leptospira chreensis sp. nov., four new species isolated from water sources in Algeria.</title>
        <authorList>
            <person name="Amara Korba A."/>
            <person name="Kainiu M."/>
            <person name="Vincent A.T."/>
            <person name="Mariet J.-F."/>
            <person name="Veyrier F.J."/>
            <person name="Goarant C."/>
            <person name="Picardeau M."/>
        </authorList>
    </citation>
    <scope>NUCLEOTIDE SEQUENCE [LARGE SCALE GENOMIC DNA]</scope>
    <source>
        <strain evidence="2 3">201903070</strain>
    </source>
</reference>
<evidence type="ECO:0000256" key="1">
    <source>
        <dbReference type="SAM" id="MobiDB-lite"/>
    </source>
</evidence>
<evidence type="ECO:0000313" key="2">
    <source>
        <dbReference type="EMBL" id="MBM9577035.1"/>
    </source>
</evidence>
<comment type="caution">
    <text evidence="2">The sequence shown here is derived from an EMBL/GenBank/DDBJ whole genome shotgun (WGS) entry which is preliminary data.</text>
</comment>